<keyword evidence="1" id="KW-1133">Transmembrane helix</keyword>
<dbReference type="EMBL" id="UINC01018811">
    <property type="protein sequence ID" value="SVA79298.1"/>
    <property type="molecule type" value="Genomic_DNA"/>
</dbReference>
<feature type="transmembrane region" description="Helical" evidence="1">
    <location>
        <begin position="20"/>
        <end position="39"/>
    </location>
</feature>
<name>A0A381YQK5_9ZZZZ</name>
<protein>
    <submittedName>
        <fullName evidence="2">Uncharacterized protein</fullName>
    </submittedName>
</protein>
<gene>
    <name evidence="2" type="ORF">METZ01_LOCUS132152</name>
</gene>
<evidence type="ECO:0000256" key="1">
    <source>
        <dbReference type="SAM" id="Phobius"/>
    </source>
</evidence>
<keyword evidence="1" id="KW-0812">Transmembrane</keyword>
<reference evidence="2" key="1">
    <citation type="submission" date="2018-05" db="EMBL/GenBank/DDBJ databases">
        <authorList>
            <person name="Lanie J.A."/>
            <person name="Ng W.-L."/>
            <person name="Kazmierczak K.M."/>
            <person name="Andrzejewski T.M."/>
            <person name="Davidsen T.M."/>
            <person name="Wayne K.J."/>
            <person name="Tettelin H."/>
            <person name="Glass J.I."/>
            <person name="Rusch D."/>
            <person name="Podicherti R."/>
            <person name="Tsui H.-C.T."/>
            <person name="Winkler M.E."/>
        </authorList>
    </citation>
    <scope>NUCLEOTIDE SEQUENCE</scope>
</reference>
<organism evidence="2">
    <name type="scientific">marine metagenome</name>
    <dbReference type="NCBI Taxonomy" id="408172"/>
    <lineage>
        <taxon>unclassified sequences</taxon>
        <taxon>metagenomes</taxon>
        <taxon>ecological metagenomes</taxon>
    </lineage>
</organism>
<proteinExistence type="predicted"/>
<dbReference type="AlphaFoldDB" id="A0A381YQK5"/>
<keyword evidence="1" id="KW-0472">Membrane</keyword>
<accession>A0A381YQK5</accession>
<evidence type="ECO:0000313" key="2">
    <source>
        <dbReference type="EMBL" id="SVA79298.1"/>
    </source>
</evidence>
<sequence length="162" mass="17425">MHWVALGIIGIGLIVAASRYPKLAFGILAGLIGTVLVVVKFNSDEHERSALLVLAGDVEFSNILFSPGYAGSYNMSGRLINRSIKSGIAEVGLSVTMLDCSSESAGIESDCSELAEVYTRISIEIPPGQTKEFSTNLPFPDRPPKGETRWAYVVDGVIGREY</sequence>